<evidence type="ECO:0000256" key="1">
    <source>
        <dbReference type="ARBA" id="ARBA00008136"/>
    </source>
</evidence>
<dbReference type="STRING" id="195064.SAMN05421721_10282"/>
<sequence length="227" mass="24949">MCGRFALYTPLGPVVARYFGLTDAPQGEPRYNVAPGTAIHILQTDAQGSPRLDPCHWGFRPPGAGVDAPRPINARAEKVATSPYFCGAFARHRCLIPADGWYEWRQTPQGRQPYYITLRDPGEAEVIFLAGIHAPGTGVEDGGCAVITEPARGPLATIHPRQPLALNPTCLQAWLDPDITERQTLRARIRPLDPARLEIRPVDLRVNRAGEEGPELIRERQRGLPAS</sequence>
<evidence type="ECO:0000256" key="8">
    <source>
        <dbReference type="RuleBase" id="RU364100"/>
    </source>
</evidence>
<dbReference type="GO" id="GO:0016829">
    <property type="term" value="F:lyase activity"/>
    <property type="evidence" value="ECO:0007669"/>
    <property type="project" value="UniProtKB-KW"/>
</dbReference>
<dbReference type="SUPFAM" id="SSF143081">
    <property type="entry name" value="BB1717-like"/>
    <property type="match status" value="1"/>
</dbReference>
<gene>
    <name evidence="9" type="ORF">SAMN05421721_10282</name>
</gene>
<dbReference type="GO" id="GO:0003697">
    <property type="term" value="F:single-stranded DNA binding"/>
    <property type="evidence" value="ECO:0007669"/>
    <property type="project" value="InterPro"/>
</dbReference>
<dbReference type="InterPro" id="IPR036590">
    <property type="entry name" value="SRAP-like"/>
</dbReference>
<dbReference type="Pfam" id="PF02586">
    <property type="entry name" value="SRAP"/>
    <property type="match status" value="1"/>
</dbReference>
<organism evidence="9 10">
    <name type="scientific">Ectothiorhodospira mobilis</name>
    <dbReference type="NCBI Taxonomy" id="195064"/>
    <lineage>
        <taxon>Bacteria</taxon>
        <taxon>Pseudomonadati</taxon>
        <taxon>Pseudomonadota</taxon>
        <taxon>Gammaproteobacteria</taxon>
        <taxon>Chromatiales</taxon>
        <taxon>Ectothiorhodospiraceae</taxon>
        <taxon>Ectothiorhodospira</taxon>
    </lineage>
</organism>
<evidence type="ECO:0000256" key="6">
    <source>
        <dbReference type="ARBA" id="ARBA00023125"/>
    </source>
</evidence>
<keyword evidence="6" id="KW-0238">DNA-binding</keyword>
<evidence type="ECO:0000256" key="5">
    <source>
        <dbReference type="ARBA" id="ARBA00023124"/>
    </source>
</evidence>
<keyword evidence="4 8" id="KW-0378">Hydrolase</keyword>
<dbReference type="PANTHER" id="PTHR13604">
    <property type="entry name" value="DC12-RELATED"/>
    <property type="match status" value="1"/>
</dbReference>
<dbReference type="EMBL" id="FOUO01000002">
    <property type="protein sequence ID" value="SFM29233.1"/>
    <property type="molecule type" value="Genomic_DNA"/>
</dbReference>
<dbReference type="EC" id="3.4.-.-" evidence="8"/>
<comment type="similarity">
    <text evidence="1 8">Belongs to the SOS response-associated peptidase family.</text>
</comment>
<evidence type="ECO:0000256" key="7">
    <source>
        <dbReference type="ARBA" id="ARBA00023239"/>
    </source>
</evidence>
<dbReference type="Proteomes" id="UP000199556">
    <property type="component" value="Unassembled WGS sequence"/>
</dbReference>
<accession>A0A1I4PP42</accession>
<dbReference type="AlphaFoldDB" id="A0A1I4PP42"/>
<dbReference type="OrthoDB" id="6192129at2"/>
<keyword evidence="7" id="KW-0456">Lyase</keyword>
<keyword evidence="3" id="KW-0227">DNA damage</keyword>
<dbReference type="GO" id="GO:0008233">
    <property type="term" value="F:peptidase activity"/>
    <property type="evidence" value="ECO:0007669"/>
    <property type="project" value="UniProtKB-KW"/>
</dbReference>
<dbReference type="GO" id="GO:0006508">
    <property type="term" value="P:proteolysis"/>
    <property type="evidence" value="ECO:0007669"/>
    <property type="project" value="UniProtKB-KW"/>
</dbReference>
<keyword evidence="10" id="KW-1185">Reference proteome</keyword>
<evidence type="ECO:0000313" key="10">
    <source>
        <dbReference type="Proteomes" id="UP000199556"/>
    </source>
</evidence>
<dbReference type="Gene3D" id="3.90.1680.10">
    <property type="entry name" value="SOS response associated peptidase-like"/>
    <property type="match status" value="1"/>
</dbReference>
<keyword evidence="5" id="KW-0190">Covalent protein-DNA linkage</keyword>
<dbReference type="PANTHER" id="PTHR13604:SF0">
    <property type="entry name" value="ABASIC SITE PROCESSING PROTEIN HMCES"/>
    <property type="match status" value="1"/>
</dbReference>
<dbReference type="RefSeq" id="WP_090483500.1">
    <property type="nucleotide sequence ID" value="NZ_FOUO01000002.1"/>
</dbReference>
<evidence type="ECO:0000313" key="9">
    <source>
        <dbReference type="EMBL" id="SFM29233.1"/>
    </source>
</evidence>
<reference evidence="9 10" key="1">
    <citation type="submission" date="2016-10" db="EMBL/GenBank/DDBJ databases">
        <authorList>
            <person name="de Groot N.N."/>
        </authorList>
    </citation>
    <scope>NUCLEOTIDE SEQUENCE [LARGE SCALE GENOMIC DNA]</scope>
    <source>
        <strain evidence="9 10">DSM 4180</strain>
    </source>
</reference>
<proteinExistence type="inferred from homology"/>
<dbReference type="GO" id="GO:0106300">
    <property type="term" value="P:protein-DNA covalent cross-linking repair"/>
    <property type="evidence" value="ECO:0007669"/>
    <property type="project" value="InterPro"/>
</dbReference>
<evidence type="ECO:0000256" key="3">
    <source>
        <dbReference type="ARBA" id="ARBA00022763"/>
    </source>
</evidence>
<dbReference type="InterPro" id="IPR003738">
    <property type="entry name" value="SRAP"/>
</dbReference>
<evidence type="ECO:0000256" key="2">
    <source>
        <dbReference type="ARBA" id="ARBA00022670"/>
    </source>
</evidence>
<name>A0A1I4PP42_ECTMO</name>
<evidence type="ECO:0000256" key="4">
    <source>
        <dbReference type="ARBA" id="ARBA00022801"/>
    </source>
</evidence>
<keyword evidence="2 8" id="KW-0645">Protease</keyword>
<protein>
    <recommendedName>
        <fullName evidence="8">Abasic site processing protein</fullName>
        <ecNumber evidence="8">3.4.-.-</ecNumber>
    </recommendedName>
</protein>